<dbReference type="Proteomes" id="UP001501490">
    <property type="component" value="Unassembled WGS sequence"/>
</dbReference>
<dbReference type="Gene3D" id="1.10.10.10">
    <property type="entry name" value="Winged helix-like DNA-binding domain superfamily/Winged helix DNA-binding domain"/>
    <property type="match status" value="1"/>
</dbReference>
<protein>
    <submittedName>
        <fullName evidence="6">GAF and ANTAR domain-containing protein</fullName>
    </submittedName>
</protein>
<dbReference type="InterPro" id="IPR011006">
    <property type="entry name" value="CheY-like_superfamily"/>
</dbReference>
<accession>A0ABP6ZMY1</accession>
<evidence type="ECO:0000313" key="7">
    <source>
        <dbReference type="Proteomes" id="UP001501490"/>
    </source>
</evidence>
<dbReference type="Pfam" id="PF03861">
    <property type="entry name" value="ANTAR"/>
    <property type="match status" value="1"/>
</dbReference>
<sequence>MTEPQALDVAQASPQLAAVLAQMGAVVLSRETIDTTITLVTALAVQTIPGTSGAGVTLVDARGARTTAASDALVEQADALQYQFDAGPCLTAWRDQVSTRIDDTQSETRWPEWTAAVASLGIRSVLSAPLLTQDAGTAQGTGIGAIKVYSAQAQAYDGRAEELLELFAWQAAILLANTQTLSDAHRLSADLRKALASRDIIGQAKGVLIAQGAADEQTAFQMLAAASQRSNTKLHDVARQVVASVHADRPAQPSA</sequence>
<dbReference type="Gene3D" id="3.30.450.40">
    <property type="match status" value="1"/>
</dbReference>
<evidence type="ECO:0000256" key="4">
    <source>
        <dbReference type="ARBA" id="ARBA00023163"/>
    </source>
</evidence>
<name>A0ABP6ZMY1_9ACTN</name>
<dbReference type="PIRSF" id="PIRSF036625">
    <property type="entry name" value="GAF_ANTAR"/>
    <property type="match status" value="1"/>
</dbReference>
<keyword evidence="1" id="KW-0808">Transferase</keyword>
<dbReference type="SUPFAM" id="SSF55781">
    <property type="entry name" value="GAF domain-like"/>
    <property type="match status" value="1"/>
</dbReference>
<dbReference type="SMART" id="SM01012">
    <property type="entry name" value="ANTAR"/>
    <property type="match status" value="1"/>
</dbReference>
<keyword evidence="2" id="KW-0418">Kinase</keyword>
<comment type="caution">
    <text evidence="6">The sequence shown here is derived from an EMBL/GenBank/DDBJ whole genome shotgun (WGS) entry which is preliminary data.</text>
</comment>
<evidence type="ECO:0000259" key="5">
    <source>
        <dbReference type="PROSITE" id="PS50921"/>
    </source>
</evidence>
<dbReference type="InterPro" id="IPR036388">
    <property type="entry name" value="WH-like_DNA-bd_sf"/>
</dbReference>
<evidence type="ECO:0000256" key="2">
    <source>
        <dbReference type="ARBA" id="ARBA00022777"/>
    </source>
</evidence>
<gene>
    <name evidence="6" type="ORF">GCM10022236_13320</name>
</gene>
<dbReference type="EMBL" id="BAABAB010000009">
    <property type="protein sequence ID" value="GAA3612888.1"/>
    <property type="molecule type" value="Genomic_DNA"/>
</dbReference>
<dbReference type="RefSeq" id="WP_344802643.1">
    <property type="nucleotide sequence ID" value="NZ_BAABAB010000009.1"/>
</dbReference>
<dbReference type="InterPro" id="IPR003018">
    <property type="entry name" value="GAF"/>
</dbReference>
<keyword evidence="4" id="KW-0804">Transcription</keyword>
<reference evidence="7" key="1">
    <citation type="journal article" date="2019" name="Int. J. Syst. Evol. Microbiol.">
        <title>The Global Catalogue of Microorganisms (GCM) 10K type strain sequencing project: providing services to taxonomists for standard genome sequencing and annotation.</title>
        <authorList>
            <consortium name="The Broad Institute Genomics Platform"/>
            <consortium name="The Broad Institute Genome Sequencing Center for Infectious Disease"/>
            <person name="Wu L."/>
            <person name="Ma J."/>
        </authorList>
    </citation>
    <scope>NUCLEOTIDE SEQUENCE [LARGE SCALE GENOMIC DNA]</scope>
    <source>
        <strain evidence="7">JCM 16929</strain>
    </source>
</reference>
<feature type="domain" description="ANTAR" evidence="5">
    <location>
        <begin position="181"/>
        <end position="242"/>
    </location>
</feature>
<evidence type="ECO:0000256" key="3">
    <source>
        <dbReference type="ARBA" id="ARBA00023015"/>
    </source>
</evidence>
<evidence type="ECO:0000256" key="1">
    <source>
        <dbReference type="ARBA" id="ARBA00022679"/>
    </source>
</evidence>
<keyword evidence="3" id="KW-0805">Transcription regulation</keyword>
<evidence type="ECO:0000313" key="6">
    <source>
        <dbReference type="EMBL" id="GAA3612888.1"/>
    </source>
</evidence>
<dbReference type="InterPro" id="IPR029016">
    <property type="entry name" value="GAF-like_dom_sf"/>
</dbReference>
<organism evidence="6 7">
    <name type="scientific">Microlunatus ginsengisoli</name>
    <dbReference type="NCBI Taxonomy" id="363863"/>
    <lineage>
        <taxon>Bacteria</taxon>
        <taxon>Bacillati</taxon>
        <taxon>Actinomycetota</taxon>
        <taxon>Actinomycetes</taxon>
        <taxon>Propionibacteriales</taxon>
        <taxon>Propionibacteriaceae</taxon>
        <taxon>Microlunatus</taxon>
    </lineage>
</organism>
<dbReference type="Pfam" id="PF13185">
    <property type="entry name" value="GAF_2"/>
    <property type="match status" value="1"/>
</dbReference>
<proteinExistence type="predicted"/>
<keyword evidence="7" id="KW-1185">Reference proteome</keyword>
<dbReference type="InterPro" id="IPR005561">
    <property type="entry name" value="ANTAR"/>
</dbReference>
<dbReference type="SMART" id="SM00065">
    <property type="entry name" value="GAF"/>
    <property type="match status" value="1"/>
</dbReference>
<dbReference type="InterPro" id="IPR012074">
    <property type="entry name" value="GAF_ANTAR"/>
</dbReference>
<dbReference type="SUPFAM" id="SSF52172">
    <property type="entry name" value="CheY-like"/>
    <property type="match status" value="1"/>
</dbReference>
<dbReference type="PROSITE" id="PS50921">
    <property type="entry name" value="ANTAR"/>
    <property type="match status" value="1"/>
</dbReference>